<feature type="signal peptide" evidence="1">
    <location>
        <begin position="1"/>
        <end position="21"/>
    </location>
</feature>
<dbReference type="KEGG" id="sfol:H3H32_10105"/>
<evidence type="ECO:0000313" key="3">
    <source>
        <dbReference type="Proteomes" id="UP000515369"/>
    </source>
</evidence>
<evidence type="ECO:0000313" key="2">
    <source>
        <dbReference type="EMBL" id="QMW05204.1"/>
    </source>
</evidence>
<dbReference type="Gene3D" id="2.50.20.10">
    <property type="entry name" value="Lipoprotein localisation LolA/LolB/LppX"/>
    <property type="match status" value="1"/>
</dbReference>
<accession>A0A7G5H262</accession>
<feature type="chain" id="PRO_5028967435" evidence="1">
    <location>
        <begin position="22"/>
        <end position="240"/>
    </location>
</feature>
<sequence length="240" mass="25803">MKTNTFLAATVAALVSVGAYAQTVDEIVDKHVAAMGGLDKLKGVTTLVTERSLSVQGMEIPSKTTILVGKAMRSESSIMGNSMIQVVDNAGATGWMLRPAMMQGTGEPEDMPADVIKQNKGQIDPFGPLVNYKDKGNKVELVGKEKVDGKDNYHLKVTSKDGVVMDEYVDATTYMVSKVKATMNGQEGEIGFSDYKAVDGIPFANTMEIANPQMGTLTMVTTKITINPKVDETIFKKPAK</sequence>
<reference evidence="2 3" key="1">
    <citation type="submission" date="2020-07" db="EMBL/GenBank/DDBJ databases">
        <title>Spirosoma foliorum sp. nov., isolated from the leaves on the Nejang mountain Korea, Republic of.</title>
        <authorList>
            <person name="Ho H."/>
            <person name="Lee Y.-J."/>
            <person name="Nurcahyanto D.-A."/>
            <person name="Kim S.-G."/>
        </authorList>
    </citation>
    <scope>NUCLEOTIDE SEQUENCE [LARGE SCALE GENOMIC DNA]</scope>
    <source>
        <strain evidence="2 3">PL0136</strain>
    </source>
</reference>
<protein>
    <submittedName>
        <fullName evidence="2">Outer membrane lipoprotein-sorting protein</fullName>
    </submittedName>
</protein>
<gene>
    <name evidence="2" type="ORF">H3H32_10105</name>
</gene>
<dbReference type="RefSeq" id="WP_182462550.1">
    <property type="nucleotide sequence ID" value="NZ_CP059732.1"/>
</dbReference>
<proteinExistence type="predicted"/>
<name>A0A7G5H262_9BACT</name>
<dbReference type="EMBL" id="CP059732">
    <property type="protein sequence ID" value="QMW05204.1"/>
    <property type="molecule type" value="Genomic_DNA"/>
</dbReference>
<keyword evidence="1" id="KW-0732">Signal</keyword>
<evidence type="ECO:0000256" key="1">
    <source>
        <dbReference type="SAM" id="SignalP"/>
    </source>
</evidence>
<keyword evidence="2" id="KW-0449">Lipoprotein</keyword>
<keyword evidence="3" id="KW-1185">Reference proteome</keyword>
<dbReference type="Proteomes" id="UP000515369">
    <property type="component" value="Chromosome"/>
</dbReference>
<dbReference type="AlphaFoldDB" id="A0A7G5H262"/>
<organism evidence="2 3">
    <name type="scientific">Spirosoma foliorum</name>
    <dbReference type="NCBI Taxonomy" id="2710596"/>
    <lineage>
        <taxon>Bacteria</taxon>
        <taxon>Pseudomonadati</taxon>
        <taxon>Bacteroidota</taxon>
        <taxon>Cytophagia</taxon>
        <taxon>Cytophagales</taxon>
        <taxon>Cytophagaceae</taxon>
        <taxon>Spirosoma</taxon>
    </lineage>
</organism>